<name>A0ACB8BQJ7_9AGAM</name>
<dbReference type="Proteomes" id="UP000790709">
    <property type="component" value="Unassembled WGS sequence"/>
</dbReference>
<reference evidence="1" key="1">
    <citation type="journal article" date="2021" name="New Phytol.">
        <title>Evolutionary innovations through gain and loss of genes in the ectomycorrhizal Boletales.</title>
        <authorList>
            <person name="Wu G."/>
            <person name="Miyauchi S."/>
            <person name="Morin E."/>
            <person name="Kuo A."/>
            <person name="Drula E."/>
            <person name="Varga T."/>
            <person name="Kohler A."/>
            <person name="Feng B."/>
            <person name="Cao Y."/>
            <person name="Lipzen A."/>
            <person name="Daum C."/>
            <person name="Hundley H."/>
            <person name="Pangilinan J."/>
            <person name="Johnson J."/>
            <person name="Barry K."/>
            <person name="LaButti K."/>
            <person name="Ng V."/>
            <person name="Ahrendt S."/>
            <person name="Min B."/>
            <person name="Choi I.G."/>
            <person name="Park H."/>
            <person name="Plett J.M."/>
            <person name="Magnuson J."/>
            <person name="Spatafora J.W."/>
            <person name="Nagy L.G."/>
            <person name="Henrissat B."/>
            <person name="Grigoriev I.V."/>
            <person name="Yang Z.L."/>
            <person name="Xu J."/>
            <person name="Martin F.M."/>
        </authorList>
    </citation>
    <scope>NUCLEOTIDE SEQUENCE</scope>
    <source>
        <strain evidence="1">KUC20120723A-06</strain>
    </source>
</reference>
<accession>A0ACB8BQJ7</accession>
<gene>
    <name evidence="1" type="ORF">BV22DRAFT_1060876</name>
</gene>
<comment type="caution">
    <text evidence="1">The sequence shown here is derived from an EMBL/GenBank/DDBJ whole genome shotgun (WGS) entry which is preliminary data.</text>
</comment>
<dbReference type="EMBL" id="MU266365">
    <property type="protein sequence ID" value="KAH7927541.1"/>
    <property type="molecule type" value="Genomic_DNA"/>
</dbReference>
<evidence type="ECO:0000313" key="2">
    <source>
        <dbReference type="Proteomes" id="UP000790709"/>
    </source>
</evidence>
<proteinExistence type="predicted"/>
<sequence length="1164" mass="126033">MDKLVIGKHIVDPRILSDEVGHAEQPENQYEASGSRGGYRTSAYRTEELEASLSNLPAPRRPSVPINRSRPSTMSSMASTTLAGSPLSSNFPVHTVSPHSESISHNPSENLYSNLATYTFGAPRLSPLPHPSPYDADAEGNESVSPLTPLVYRSSADQTPRPSVSDHSSFPPPQTFSSHPSQGQGRPAPTPSMSTSPYHSSTNEIPSASSASRSRAAQTDTEDSEDPTPGADRQVSTHHPRRGRDLPDTASQHTFGHGARRPGVASSSASAASSRSSSRTSNRSGLEFSSEDEVEISYFDADVEIGDLGAPFLHAATLEGRRGSLPMSIPGSGSAGDSASNRSILTLRRPSRSLDDDLSSHFSSNSGEDPTAAMPKSEPQTLNEHWRVYTQSQTQGSSNTYEGYEGWNLGYVLNRNSNGSIGSYRSSIAPSVVQGPLKAHGDASSSRLSSIAPWEVSRKRNSTASFQTSNSGEDAFQRHLQRFDEAYKSREGQWTFRRENADGLGPTSGSSVRGGRNALVLAPPVSSERVKKTMFPGNQEIWRSNYVGRFKVDRLAFKPASADPGKAPQQRINIRHIVDPYSKGNKRGGPSSVIHKHSRAIAFSIFRSHVLFNPLSPNRSAVPSSSRGMHMHTSGGIMLAPRKVQEQYTSTKTTSKLSTHGLLDEGSRKNHDRSGRRGTQSLSLRESDRREKEKRRAQEKEAKAKAKAKTAKDKKKDKKGERISNPTESTESSTATSSAGSMNIKNDHIVSAPARPTTSKVTLSPALSPSTTVAQRESGASRPVSPTESLPPPVDSRSVDEGNSSTSALLHAHRDSIDSDELPTTNRVSHAEAFGTLDPNDIEHFRSKQGRTSAASSGASLANRIFGRFLGGPSKPSDRSPVPPQQSTYEPPWITTASRDDQESKERTISNLNESFKDVGLLHSAPNKSGSRGSSKRKAGHDIFHQIHEDYLYMLLPLWAGETESPAPAQGSETASLATIPEERQYLLVWYVPFEDRKGKQPEAASKKKAKQSQSTSDGNGDLLDNKNIFLPNFHVTAMLVNYDDLRGTGIRVPSDGLAITGPVWEAMAYLQSPAIRDQQQQSGTVICHCYGRDKGFSFVPEGLLRLGLCSRFTSPEDLTVQYSSASVSEEQSMESEVLLTPIGLAVVEMVWLGCLAVTSFGPV</sequence>
<evidence type="ECO:0000313" key="1">
    <source>
        <dbReference type="EMBL" id="KAH7927541.1"/>
    </source>
</evidence>
<keyword evidence="2" id="KW-1185">Reference proteome</keyword>
<organism evidence="1 2">
    <name type="scientific">Leucogyrophana mollusca</name>
    <dbReference type="NCBI Taxonomy" id="85980"/>
    <lineage>
        <taxon>Eukaryota</taxon>
        <taxon>Fungi</taxon>
        <taxon>Dikarya</taxon>
        <taxon>Basidiomycota</taxon>
        <taxon>Agaricomycotina</taxon>
        <taxon>Agaricomycetes</taxon>
        <taxon>Agaricomycetidae</taxon>
        <taxon>Boletales</taxon>
        <taxon>Boletales incertae sedis</taxon>
        <taxon>Leucogyrophana</taxon>
    </lineage>
</organism>
<protein>
    <submittedName>
        <fullName evidence="1">Uncharacterized protein</fullName>
    </submittedName>
</protein>